<dbReference type="EMBL" id="JAPQKS010000009">
    <property type="protein sequence ID" value="KAJ5215007.1"/>
    <property type="molecule type" value="Genomic_DNA"/>
</dbReference>
<evidence type="ECO:0000313" key="1">
    <source>
        <dbReference type="EMBL" id="KAJ5215007.1"/>
    </source>
</evidence>
<dbReference type="GeneID" id="83207285"/>
<keyword evidence="2" id="KW-1185">Reference proteome</keyword>
<dbReference type="AlphaFoldDB" id="A0A9W9N834"/>
<dbReference type="RefSeq" id="XP_058325504.1">
    <property type="nucleotide sequence ID" value="XM_058479981.1"/>
</dbReference>
<accession>A0A9W9N834</accession>
<comment type="caution">
    <text evidence="1">The sequence shown here is derived from an EMBL/GenBank/DDBJ whole genome shotgun (WGS) entry which is preliminary data.</text>
</comment>
<reference evidence="1" key="1">
    <citation type="submission" date="2022-11" db="EMBL/GenBank/DDBJ databases">
        <authorList>
            <person name="Petersen C."/>
        </authorList>
    </citation>
    <scope>NUCLEOTIDE SEQUENCE</scope>
    <source>
        <strain evidence="1">IBT 19713</strain>
    </source>
</reference>
<reference evidence="1" key="2">
    <citation type="journal article" date="2023" name="IMA Fungus">
        <title>Comparative genomic study of the Penicillium genus elucidates a diverse pangenome and 15 lateral gene transfer events.</title>
        <authorList>
            <person name="Petersen C."/>
            <person name="Sorensen T."/>
            <person name="Nielsen M.R."/>
            <person name="Sondergaard T.E."/>
            <person name="Sorensen J.L."/>
            <person name="Fitzpatrick D.A."/>
            <person name="Frisvad J.C."/>
            <person name="Nielsen K.L."/>
        </authorList>
    </citation>
    <scope>NUCLEOTIDE SEQUENCE</scope>
    <source>
        <strain evidence="1">IBT 19713</strain>
    </source>
</reference>
<gene>
    <name evidence="1" type="ORF">N7468_010686</name>
</gene>
<protein>
    <submittedName>
        <fullName evidence="1">Fungal transcriptional regulatory protein</fullName>
    </submittedName>
</protein>
<dbReference type="Proteomes" id="UP001150941">
    <property type="component" value="Unassembled WGS sequence"/>
</dbReference>
<proteinExistence type="predicted"/>
<name>A0A9W9N834_9EURO</name>
<evidence type="ECO:0000313" key="2">
    <source>
        <dbReference type="Proteomes" id="UP001150941"/>
    </source>
</evidence>
<sequence length="377" mass="42316">MPGLHFLPDKQRYSSPYPILLAAMLYCSSVRGSAEVAEMAPQYFDVLCGAISQLTIPNSDIGTAPQNPADVEEWAFQTILGLILGGLLAEGSIRETGIWISIAYRLILEHCPPHSDERAHDWRKLFNGVQIVDLEHASLHLSSPVIPIEPPIASLRTSHRDQLYRLSRMMHTGLAHFTGRNLPTIWSCFTTEGPMVPQTATHATVSSFTAVDAAVIRDWARQLDLWLIEFTKAADDGQIDRTIVFRQYVLHRLVVLSIYHPARGCDLYANNVPPHEQFELLLSARATIKLHLNDKTIWSNWDLVIITWAAMIVLQGLEGGVGEPDGRFGIRPFAGTYPCRPRGLSIYRLHERRIPPRISSFDLRTKPKSSRKTGFVP</sequence>
<dbReference type="OrthoDB" id="39175at2759"/>
<organism evidence="1 2">
    <name type="scientific">Penicillium chermesinum</name>
    <dbReference type="NCBI Taxonomy" id="63820"/>
    <lineage>
        <taxon>Eukaryota</taxon>
        <taxon>Fungi</taxon>
        <taxon>Dikarya</taxon>
        <taxon>Ascomycota</taxon>
        <taxon>Pezizomycotina</taxon>
        <taxon>Eurotiomycetes</taxon>
        <taxon>Eurotiomycetidae</taxon>
        <taxon>Eurotiales</taxon>
        <taxon>Aspergillaceae</taxon>
        <taxon>Penicillium</taxon>
    </lineage>
</organism>